<dbReference type="InterPro" id="IPR017473">
    <property type="entry name" value="Undecaprenyl-P_gluc_Ptfrase"/>
</dbReference>
<evidence type="ECO:0000259" key="9">
    <source>
        <dbReference type="Pfam" id="PF02397"/>
    </source>
</evidence>
<evidence type="ECO:0000256" key="6">
    <source>
        <dbReference type="ARBA" id="ARBA00023136"/>
    </source>
</evidence>
<gene>
    <name evidence="10" type="ORF">ACFPN9_02285</name>
</gene>
<evidence type="ECO:0000256" key="2">
    <source>
        <dbReference type="ARBA" id="ARBA00006464"/>
    </source>
</evidence>
<keyword evidence="5 8" id="KW-1133">Transmembrane helix</keyword>
<comment type="caution">
    <text evidence="10">The sequence shown here is derived from an EMBL/GenBank/DDBJ whole genome shotgun (WGS) entry which is preliminary data.</text>
</comment>
<dbReference type="NCBIfam" id="TIGR03023">
    <property type="entry name" value="WcaJ_sugtrans"/>
    <property type="match status" value="1"/>
</dbReference>
<evidence type="ECO:0000313" key="11">
    <source>
        <dbReference type="Proteomes" id="UP001596060"/>
    </source>
</evidence>
<dbReference type="Pfam" id="PF02397">
    <property type="entry name" value="Bac_transf"/>
    <property type="match status" value="1"/>
</dbReference>
<reference evidence="11" key="1">
    <citation type="journal article" date="2019" name="Int. J. Syst. Evol. Microbiol.">
        <title>The Global Catalogue of Microorganisms (GCM) 10K type strain sequencing project: providing services to taxonomists for standard genome sequencing and annotation.</title>
        <authorList>
            <consortium name="The Broad Institute Genomics Platform"/>
            <consortium name="The Broad Institute Genome Sequencing Center for Infectious Disease"/>
            <person name="Wu L."/>
            <person name="Ma J."/>
        </authorList>
    </citation>
    <scope>NUCLEOTIDE SEQUENCE [LARGE SCALE GENOMIC DNA]</scope>
    <source>
        <strain evidence="11">CCUG 43117</strain>
    </source>
</reference>
<feature type="domain" description="Bacterial sugar transferase" evidence="9">
    <location>
        <begin position="294"/>
        <end position="475"/>
    </location>
</feature>
<dbReference type="EC" id="2.7.8.31" evidence="10"/>
<evidence type="ECO:0000256" key="8">
    <source>
        <dbReference type="SAM" id="Phobius"/>
    </source>
</evidence>
<feature type="transmembrane region" description="Helical" evidence="8">
    <location>
        <begin position="60"/>
        <end position="78"/>
    </location>
</feature>
<evidence type="ECO:0000256" key="4">
    <source>
        <dbReference type="ARBA" id="ARBA00022692"/>
    </source>
</evidence>
<sequence>MSVNDIAPTAFAARDARANMLRHWLWLITAAADAAVIAAMVGLVSLAYHLPVYGDLRADQATLELALMLAGIFVFINATQGRYQLANYLSTKGQIASAFTVWNLTLVAFIAILFLAKIADHYSRGVVLASYLAGIPVIALSRSAMVRTISMGSKTGRITSERVFLIGREADVMSFVSRHQPWNVGYAIIDVAFLRSNDARRINDPAAALAADLASAVATCRAKRPDSVFIALPWSDQETIDACLAAFMTLPVAIHLTPEKIMDRFERPHIVRTGSLTSLRLTRPPLSLAEIALKRAFDLVAAGTILLLSAPLLLLIALAIRLDSPGPVLFRQRRYGFNQEAFRIFKFRTMTTTDDGSVIVQARRDDPRVTRVGRMLRRTNLDELPQLLNVLAGQMSLVGPRPHALAHDQAFERKIALYARRHNVRPGITGWAQVNGLRGETDTDEKMARRIAYDHWYVDNWSFWLDLAILLRTVFSPKAFQNAR</sequence>
<evidence type="ECO:0000256" key="7">
    <source>
        <dbReference type="ARBA" id="ARBA00023169"/>
    </source>
</evidence>
<dbReference type="InterPro" id="IPR003362">
    <property type="entry name" value="Bact_transf"/>
</dbReference>
<evidence type="ECO:0000256" key="1">
    <source>
        <dbReference type="ARBA" id="ARBA00004141"/>
    </source>
</evidence>
<feature type="transmembrane region" description="Helical" evidence="8">
    <location>
        <begin position="99"/>
        <end position="119"/>
    </location>
</feature>
<dbReference type="GO" id="GO:0089702">
    <property type="term" value="F:undecaprenyl-phosphate glucose phosphotransferase activity"/>
    <property type="evidence" value="ECO:0007669"/>
    <property type="project" value="UniProtKB-EC"/>
</dbReference>
<dbReference type="Pfam" id="PF13727">
    <property type="entry name" value="CoA_binding_3"/>
    <property type="match status" value="1"/>
</dbReference>
<name>A0ABW0NXK9_9HYPH</name>
<accession>A0ABW0NXK9</accession>
<organism evidence="10 11">
    <name type="scientific">Bosea massiliensis</name>
    <dbReference type="NCBI Taxonomy" id="151419"/>
    <lineage>
        <taxon>Bacteria</taxon>
        <taxon>Pseudomonadati</taxon>
        <taxon>Pseudomonadota</taxon>
        <taxon>Alphaproteobacteria</taxon>
        <taxon>Hyphomicrobiales</taxon>
        <taxon>Boseaceae</taxon>
        <taxon>Bosea</taxon>
    </lineage>
</organism>
<dbReference type="EMBL" id="JBHSLU010000004">
    <property type="protein sequence ID" value="MFC5504083.1"/>
    <property type="molecule type" value="Genomic_DNA"/>
</dbReference>
<dbReference type="PANTHER" id="PTHR30576:SF21">
    <property type="entry name" value="UDP-GLUCOSE:UNDECAPRENYL-PHOSPHATE GLUCOSE-1-PHOSPHATE TRANSFERASE"/>
    <property type="match status" value="1"/>
</dbReference>
<evidence type="ECO:0000313" key="10">
    <source>
        <dbReference type="EMBL" id="MFC5504083.1"/>
    </source>
</evidence>
<dbReference type="PANTHER" id="PTHR30576">
    <property type="entry name" value="COLANIC BIOSYNTHESIS UDP-GLUCOSE LIPID CARRIER TRANSFERASE"/>
    <property type="match status" value="1"/>
</dbReference>
<comment type="subcellular location">
    <subcellularLocation>
        <location evidence="1">Membrane</location>
        <topology evidence="1">Multi-pass membrane protein</topology>
    </subcellularLocation>
</comment>
<proteinExistence type="inferred from homology"/>
<evidence type="ECO:0000256" key="5">
    <source>
        <dbReference type="ARBA" id="ARBA00022989"/>
    </source>
</evidence>
<protein>
    <submittedName>
        <fullName evidence="10">Undecaprenyl-phosphate glucose phosphotransferase</fullName>
        <ecNumber evidence="10">2.7.8.31</ecNumber>
    </submittedName>
</protein>
<comment type="similarity">
    <text evidence="2">Belongs to the bacterial sugar transferase family.</text>
</comment>
<evidence type="ECO:0000256" key="3">
    <source>
        <dbReference type="ARBA" id="ARBA00022679"/>
    </source>
</evidence>
<dbReference type="RefSeq" id="WP_066725544.1">
    <property type="nucleotide sequence ID" value="NZ_JBHSLU010000004.1"/>
</dbReference>
<feature type="transmembrane region" description="Helical" evidence="8">
    <location>
        <begin position="296"/>
        <end position="320"/>
    </location>
</feature>
<keyword evidence="7" id="KW-0270">Exopolysaccharide synthesis</keyword>
<feature type="transmembrane region" description="Helical" evidence="8">
    <location>
        <begin position="125"/>
        <end position="145"/>
    </location>
</feature>
<dbReference type="NCBIfam" id="TIGR03025">
    <property type="entry name" value="EPS_sugtrans"/>
    <property type="match status" value="1"/>
</dbReference>
<keyword evidence="6 8" id="KW-0472">Membrane</keyword>
<dbReference type="Proteomes" id="UP001596060">
    <property type="component" value="Unassembled WGS sequence"/>
</dbReference>
<keyword evidence="4 8" id="KW-0812">Transmembrane</keyword>
<dbReference type="InterPro" id="IPR017475">
    <property type="entry name" value="EPS_sugar_tfrase"/>
</dbReference>
<keyword evidence="11" id="KW-1185">Reference proteome</keyword>
<keyword evidence="3 10" id="KW-0808">Transferase</keyword>
<feature type="transmembrane region" description="Helical" evidence="8">
    <location>
        <begin position="24"/>
        <end position="48"/>
    </location>
</feature>